<name>A0A0C4YEV5_9BURK</name>
<evidence type="ECO:0000256" key="1">
    <source>
        <dbReference type="SAM" id="Phobius"/>
    </source>
</evidence>
<keyword evidence="1" id="KW-0812">Transmembrane</keyword>
<accession>A0A0C4YEV5</accession>
<feature type="transmembrane region" description="Helical" evidence="1">
    <location>
        <begin position="6"/>
        <end position="29"/>
    </location>
</feature>
<gene>
    <name evidence="2" type="ORF">RR42_m4029</name>
</gene>
<dbReference type="RefSeq" id="WP_043350576.1">
    <property type="nucleotide sequence ID" value="NZ_CP010536.1"/>
</dbReference>
<dbReference type="KEGG" id="cbw:RR42_m4029"/>
<protein>
    <submittedName>
        <fullName evidence="2">Putative membrane protein</fullName>
    </submittedName>
</protein>
<keyword evidence="3" id="KW-1185">Reference proteome</keyword>
<keyword evidence="1" id="KW-1133">Transmembrane helix</keyword>
<dbReference type="InterPro" id="IPR021218">
    <property type="entry name" value="DUF2784"/>
</dbReference>
<dbReference type="Proteomes" id="UP000031843">
    <property type="component" value="Chromosome main"/>
</dbReference>
<sequence length="127" mass="14408">MMAGWLADAIVLVHLAFIVFVMLGGLLVLRWPRMAWLHLPAAAWGVVVEWSGWICPLTPLENALRQRAGQQAYGGDFVQHYVLALIYPEGLTREIQMGLGAVVLALNLTVYVALYRRMRRQRTRRHA</sequence>
<proteinExistence type="predicted"/>
<keyword evidence="1" id="KW-0472">Membrane</keyword>
<dbReference type="Pfam" id="PF10861">
    <property type="entry name" value="DUF2784"/>
    <property type="match status" value="1"/>
</dbReference>
<dbReference type="OrthoDB" id="370375at2"/>
<dbReference type="EMBL" id="CP010536">
    <property type="protein sequence ID" value="AJG21378.1"/>
    <property type="molecule type" value="Genomic_DNA"/>
</dbReference>
<reference evidence="2 3" key="1">
    <citation type="journal article" date="2015" name="Genome Announc.">
        <title>Complete Genome Sequence of Cupriavidus basilensis 4G11, Isolated from the Oak Ridge Field Research Center Site.</title>
        <authorList>
            <person name="Ray J."/>
            <person name="Waters R.J."/>
            <person name="Skerker J.M."/>
            <person name="Kuehl J.V."/>
            <person name="Price M.N."/>
            <person name="Huang J."/>
            <person name="Chakraborty R."/>
            <person name="Arkin A.P."/>
            <person name="Deutschbauer A."/>
        </authorList>
    </citation>
    <scope>NUCLEOTIDE SEQUENCE [LARGE SCALE GENOMIC DNA]</scope>
    <source>
        <strain evidence="2">4G11</strain>
    </source>
</reference>
<dbReference type="STRING" id="68895.RR42_m4029"/>
<evidence type="ECO:0000313" key="3">
    <source>
        <dbReference type="Proteomes" id="UP000031843"/>
    </source>
</evidence>
<feature type="transmembrane region" description="Helical" evidence="1">
    <location>
        <begin position="95"/>
        <end position="115"/>
    </location>
</feature>
<organism evidence="2 3">
    <name type="scientific">Cupriavidus basilensis</name>
    <dbReference type="NCBI Taxonomy" id="68895"/>
    <lineage>
        <taxon>Bacteria</taxon>
        <taxon>Pseudomonadati</taxon>
        <taxon>Pseudomonadota</taxon>
        <taxon>Betaproteobacteria</taxon>
        <taxon>Burkholderiales</taxon>
        <taxon>Burkholderiaceae</taxon>
        <taxon>Cupriavidus</taxon>
    </lineage>
</organism>
<dbReference type="AlphaFoldDB" id="A0A0C4YEV5"/>
<evidence type="ECO:0000313" key="2">
    <source>
        <dbReference type="EMBL" id="AJG21378.1"/>
    </source>
</evidence>
<feature type="transmembrane region" description="Helical" evidence="1">
    <location>
        <begin position="36"/>
        <end position="54"/>
    </location>
</feature>